<dbReference type="EMBL" id="JACHHO010000003">
    <property type="protein sequence ID" value="MBB5205171.1"/>
    <property type="molecule type" value="Genomic_DNA"/>
</dbReference>
<name>A0A840S9H5_9BURK</name>
<sequence length="219" mass="24687">MSLHPHIPHQVKQFAEHLFATFLGLLMALALEQWREHRHELKIAGQALEGVRAELLANAKVLRDNQAIAADTARYWNETQAYMDELVLARAQKRAAQAPTPQRPDRMGAELNFRTGAWDSAKSLGLPRHLGTKELQDLTETYASLVRIQAVQDQTLVQVQGTDHRPWAQPQIYEALSIDQLYLASRNMRAVANLKGYTASVHEDMAPKLEKLAKSLQLP</sequence>
<comment type="caution">
    <text evidence="1">The sequence shown here is derived from an EMBL/GenBank/DDBJ whole genome shotgun (WGS) entry which is preliminary data.</text>
</comment>
<keyword evidence="2" id="KW-1185">Reference proteome</keyword>
<proteinExistence type="predicted"/>
<protein>
    <submittedName>
        <fullName evidence="1">Uncharacterized protein</fullName>
    </submittedName>
</protein>
<evidence type="ECO:0000313" key="1">
    <source>
        <dbReference type="EMBL" id="MBB5205171.1"/>
    </source>
</evidence>
<organism evidence="1 2">
    <name type="scientific">Inhella inkyongensis</name>
    <dbReference type="NCBI Taxonomy" id="392593"/>
    <lineage>
        <taxon>Bacteria</taxon>
        <taxon>Pseudomonadati</taxon>
        <taxon>Pseudomonadota</taxon>
        <taxon>Betaproteobacteria</taxon>
        <taxon>Burkholderiales</taxon>
        <taxon>Sphaerotilaceae</taxon>
        <taxon>Inhella</taxon>
    </lineage>
</organism>
<reference evidence="1 2" key="1">
    <citation type="submission" date="2020-08" db="EMBL/GenBank/DDBJ databases">
        <title>Genomic Encyclopedia of Type Strains, Phase IV (KMG-IV): sequencing the most valuable type-strain genomes for metagenomic binning, comparative biology and taxonomic classification.</title>
        <authorList>
            <person name="Goeker M."/>
        </authorList>
    </citation>
    <scope>NUCLEOTIDE SEQUENCE [LARGE SCALE GENOMIC DNA]</scope>
    <source>
        <strain evidence="1 2">DSM 23958</strain>
    </source>
</reference>
<dbReference type="RefSeq" id="WP_138854818.1">
    <property type="nucleotide sequence ID" value="NZ_CP040709.1"/>
</dbReference>
<gene>
    <name evidence="1" type="ORF">HNQ51_002490</name>
</gene>
<accession>A0A840S9H5</accession>
<evidence type="ECO:0000313" key="2">
    <source>
        <dbReference type="Proteomes" id="UP000554837"/>
    </source>
</evidence>
<dbReference type="Proteomes" id="UP000554837">
    <property type="component" value="Unassembled WGS sequence"/>
</dbReference>
<dbReference type="AlphaFoldDB" id="A0A840S9H5"/>